<dbReference type="RefSeq" id="WP_100711319.1">
    <property type="nucleotide sequence ID" value="NZ_NPDR01000008.1"/>
</dbReference>
<accession>A0A2M9Y8W3</accession>
<gene>
    <name evidence="1" type="ORF">CH362_15915</name>
</gene>
<name>A0A2M9Y8W3_9LEPT</name>
<sequence>MRNIILGRNHMNSRALFLGLDSLFRGSFWIVVLSLSLFGSCAFFGDENGDVDLSTAIKLTAERVPLIKDPKPPAPNQLFNFAPGTEVKAAALGGAIDPTGTNIVNDFDGDGILNANETTTNVWVADYPQVNTIIAPPVTMKIEILYSSEQKSDEIISEISSQDFESTRNQGSENIHQNEISLRTVQYEDTYGSSLTVGIGGGSGVDGGVTVGDGVSNAVNNYVTGKTTNSKNEGTGVNYSNNSTKSWGGTYSTNKTVTKWADKPFKNNLDREGWNVKASSSTDKARKFRREKSEKINETSKVDPNAGYVRAALYIENQSVNMPVKLKNILCSLMFESAQGDLIPIQSFRLRNADYSLFEVSVYGGTKFGPYVIELDGLNTAEVQRAIASGYTPKIYIVDYDMAHVPDSNYKSMLVNFSGDNLKIVEENAKARTALIKIFGPGFREMYRVAAFDAVGADNDPCKAKTATSLVPGITLRKALDRIACSGISIEYENTIVNFEEMAPKIDKARIFSSGIKSIGGTARSVPCTPRANIVGSDGTSRSACEQDPLSAWDEKDPTAKENAGFWVVFSKGKYYNFTEYVMQGQDPNKVAVTFDPSSPKPAQVLKGIDSTIWAGDQIDIVYISLKDYGAKIKDFGTTPLVTNIPFTMNTTWDKFQLGDTPYYPTKNSKYLGAVGFGERVSVQIKLDQTRYLNPNFGTPDIGGSFQYFKDFSYDMKRSVTKDLYEYSQIADFEVSMGFGGQRTDWLHIEKDINTTGDPYKLQSCGVNFVLVTQTLTLCLQLPSKHLTLDPDNTVIELYLRPAYNNAYRQSVWPLHFSQVSKMRGQLATSIEEGQNTIRIYNAGGRIDQGDLLSIGDKADIFTISATPDPADSSGVTTITLSNPTTFKADKTTLVSTKGSLVAPDVKILQDTGFVSQWNTDYLVSFVPTAFMTAQNLDFLSSGSVDCVAKPKHPASCLGLRPDYNAVNWIGNYNRGVAAWSSWADGGDFSNFLANGLLSLNNSLGKLYQLLPGSSDVQVSQHASGTSALTGLVTVSSGDYALAIWKRDTNLYGRFYRLSTQLEVGIMGTPSTTLGTPLNTTAVSGSFTAKANENGKVIICWENGNDIWVNFYDLGTQTKLYADAKAMTRASGATNFSAAIGTTHAIVAWDNVVPNGLVYDDYIDTRIYNLSTGAGVNLFGVAHYTPNWINTNRQPYYVAIAATGNRAFLTYFMNSGDSGTSTINADATVIDMPTAAKVGSNIALVRQTINKGGSVSGYSVGMTGNKGVFVYRMPNASIYARGVNLDTQALLGTAPFVVDSNVSLTSPFKLTVSQDPGLVLYSSATNDVRLRVLSMANGQLLYNNHVVLSNALPATARNVAAPVVGSTGIIFAAWEHAEGTGRTIRGRLALLGSNSFSAIGNGEFFLSTTNAGIQTTPSVEIGSSTVNGVAFWTAPNETPLPLIRRYAVNLQNPGALQYGLNNFFVAPLIERDYTITTQIKY</sequence>
<proteinExistence type="predicted"/>
<evidence type="ECO:0000313" key="1">
    <source>
        <dbReference type="EMBL" id="PJZ48008.1"/>
    </source>
</evidence>
<protein>
    <recommendedName>
        <fullName evidence="3">Lipoprotein</fullName>
    </recommendedName>
</protein>
<dbReference type="OrthoDB" id="310261at2"/>
<keyword evidence="2" id="KW-1185">Reference proteome</keyword>
<dbReference type="NCBIfam" id="NF038383">
    <property type="entry name" value="lipo_LIC12048"/>
    <property type="match status" value="1"/>
</dbReference>
<reference evidence="1 2" key="1">
    <citation type="submission" date="2017-07" db="EMBL/GenBank/DDBJ databases">
        <title>Leptospira spp. isolated from tropical soils.</title>
        <authorList>
            <person name="Thibeaux R."/>
            <person name="Iraola G."/>
            <person name="Ferres I."/>
            <person name="Bierque E."/>
            <person name="Girault D."/>
            <person name="Soupe-Gilbert M.-E."/>
            <person name="Picardeau M."/>
            <person name="Goarant C."/>
        </authorList>
    </citation>
    <scope>NUCLEOTIDE SEQUENCE [LARGE SCALE GENOMIC DNA]</scope>
    <source>
        <strain evidence="1 2">FH4-C-A2</strain>
    </source>
</reference>
<dbReference type="EMBL" id="NPDR01000008">
    <property type="protein sequence ID" value="PJZ48008.1"/>
    <property type="molecule type" value="Genomic_DNA"/>
</dbReference>
<comment type="caution">
    <text evidence="1">The sequence shown here is derived from an EMBL/GenBank/DDBJ whole genome shotgun (WGS) entry which is preliminary data.</text>
</comment>
<evidence type="ECO:0000313" key="2">
    <source>
        <dbReference type="Proteomes" id="UP000231926"/>
    </source>
</evidence>
<evidence type="ECO:0008006" key="3">
    <source>
        <dbReference type="Google" id="ProtNLM"/>
    </source>
</evidence>
<dbReference type="Proteomes" id="UP000231926">
    <property type="component" value="Unassembled WGS sequence"/>
</dbReference>
<organism evidence="1 2">
    <name type="scientific">Leptospira saintgironsiae</name>
    <dbReference type="NCBI Taxonomy" id="2023183"/>
    <lineage>
        <taxon>Bacteria</taxon>
        <taxon>Pseudomonadati</taxon>
        <taxon>Spirochaetota</taxon>
        <taxon>Spirochaetia</taxon>
        <taxon>Leptospirales</taxon>
        <taxon>Leptospiraceae</taxon>
        <taxon>Leptospira</taxon>
    </lineage>
</organism>